<dbReference type="EMBL" id="ANOF01000187">
    <property type="protein sequence ID" value="EMI23612.1"/>
    <property type="molecule type" value="Genomic_DNA"/>
</dbReference>
<comment type="caution">
    <text evidence="1">The sequence shown here is derived from an EMBL/GenBank/DDBJ whole genome shotgun (WGS) entry which is preliminary data.</text>
</comment>
<name>M5S7I0_9BACT</name>
<dbReference type="STRING" id="1263868.RESH_05805"/>
<organism evidence="1 2">
    <name type="scientific">Rhodopirellula europaea SH398</name>
    <dbReference type="NCBI Taxonomy" id="1263868"/>
    <lineage>
        <taxon>Bacteria</taxon>
        <taxon>Pseudomonadati</taxon>
        <taxon>Planctomycetota</taxon>
        <taxon>Planctomycetia</taxon>
        <taxon>Pirellulales</taxon>
        <taxon>Pirellulaceae</taxon>
        <taxon>Rhodopirellula</taxon>
    </lineage>
</organism>
<sequence length="238" mass="25608">MCAVPLLAASVYFVFWEKQAAPVERSESSANLRDQKIVLGGVPRPLSDVSKRSDRADLPGITVDPAVRLVFGSVPIHSPDKNKTIASVHEAMVSEGLEQQLSPLKQPVAFDRKSYESNREEYLSLHEPGRAFQSAQPGPGVPVLKSPGQSDHVLRQGESVRLQAQTEPQMPVTFTSFDIGLFENGLTSITVAADGSGIAEASYLAAPGKIGEVNILAASPVAAEQVKYQIWILPPEKP</sequence>
<accession>M5S7I0</accession>
<evidence type="ECO:0000313" key="2">
    <source>
        <dbReference type="Proteomes" id="UP000011996"/>
    </source>
</evidence>
<reference evidence="1 2" key="1">
    <citation type="journal article" date="2013" name="Mar. Genomics">
        <title>Expression of sulfatases in Rhodopirellula baltica and the diversity of sulfatases in the genus Rhodopirellula.</title>
        <authorList>
            <person name="Wegner C.E."/>
            <person name="Richter-Heitmann T."/>
            <person name="Klindworth A."/>
            <person name="Klockow C."/>
            <person name="Richter M."/>
            <person name="Achstetter T."/>
            <person name="Glockner F.O."/>
            <person name="Harder J."/>
        </authorList>
    </citation>
    <scope>NUCLEOTIDE SEQUENCE [LARGE SCALE GENOMIC DNA]</scope>
    <source>
        <strain evidence="1 2">SH398</strain>
    </source>
</reference>
<protein>
    <submittedName>
        <fullName evidence="1">Uncharacterized protein</fullName>
    </submittedName>
</protein>
<gene>
    <name evidence="1" type="ORF">RESH_05805</name>
</gene>
<proteinExistence type="predicted"/>
<evidence type="ECO:0000313" key="1">
    <source>
        <dbReference type="EMBL" id="EMI23612.1"/>
    </source>
</evidence>
<dbReference type="Proteomes" id="UP000011996">
    <property type="component" value="Unassembled WGS sequence"/>
</dbReference>
<dbReference type="AlphaFoldDB" id="M5S7I0"/>
<dbReference type="PATRIC" id="fig|1263868.3.peg.6288"/>